<keyword evidence="5 8" id="KW-0812">Transmembrane</keyword>
<keyword evidence="7 8" id="KW-0472">Membrane</keyword>
<comment type="caution">
    <text evidence="10">The sequence shown here is derived from an EMBL/GenBank/DDBJ whole genome shotgun (WGS) entry which is preliminary data.</text>
</comment>
<evidence type="ECO:0000256" key="3">
    <source>
        <dbReference type="ARBA" id="ARBA00022448"/>
    </source>
</evidence>
<evidence type="ECO:0000313" key="11">
    <source>
        <dbReference type="Proteomes" id="UP001139311"/>
    </source>
</evidence>
<dbReference type="RefSeq" id="WP_226605098.1">
    <property type="nucleotide sequence ID" value="NZ_JAJAQI010000005.1"/>
</dbReference>
<dbReference type="InterPro" id="IPR035906">
    <property type="entry name" value="MetI-like_sf"/>
</dbReference>
<keyword evidence="6 8" id="KW-1133">Transmembrane helix</keyword>
<dbReference type="PANTHER" id="PTHR42929:SF5">
    <property type="entry name" value="ABC TRANSPORTER PERMEASE PROTEIN"/>
    <property type="match status" value="1"/>
</dbReference>
<evidence type="ECO:0000256" key="6">
    <source>
        <dbReference type="ARBA" id="ARBA00022989"/>
    </source>
</evidence>
<evidence type="ECO:0000259" key="9">
    <source>
        <dbReference type="PROSITE" id="PS50928"/>
    </source>
</evidence>
<dbReference type="InterPro" id="IPR000515">
    <property type="entry name" value="MetI-like"/>
</dbReference>
<evidence type="ECO:0000313" key="10">
    <source>
        <dbReference type="EMBL" id="MCB4821006.1"/>
    </source>
</evidence>
<keyword evidence="4" id="KW-1003">Cell membrane</keyword>
<evidence type="ECO:0000256" key="1">
    <source>
        <dbReference type="ARBA" id="ARBA00004651"/>
    </source>
</evidence>
<evidence type="ECO:0000256" key="2">
    <source>
        <dbReference type="ARBA" id="ARBA00007069"/>
    </source>
</evidence>
<feature type="transmembrane region" description="Helical" evidence="8">
    <location>
        <begin position="112"/>
        <end position="133"/>
    </location>
</feature>
<comment type="similarity">
    <text evidence="2">Belongs to the binding-protein-dependent transport system permease family. CysTW subfamily.</text>
</comment>
<feature type="transmembrane region" description="Helical" evidence="8">
    <location>
        <begin position="25"/>
        <end position="47"/>
    </location>
</feature>
<feature type="transmembrane region" description="Helical" evidence="8">
    <location>
        <begin position="163"/>
        <end position="185"/>
    </location>
</feature>
<evidence type="ECO:0000256" key="7">
    <source>
        <dbReference type="ARBA" id="ARBA00023136"/>
    </source>
</evidence>
<name>A0A9X1L6N9_9PROT</name>
<dbReference type="Proteomes" id="UP001139311">
    <property type="component" value="Unassembled WGS sequence"/>
</dbReference>
<keyword evidence="11" id="KW-1185">Reference proteome</keyword>
<feature type="transmembrane region" description="Helical" evidence="8">
    <location>
        <begin position="259"/>
        <end position="283"/>
    </location>
</feature>
<sequence length="297" mass="32294">MPRDAPALSAAGAAARTRHILPRDAGWYGLLLPAFLLMTVLYVAPILQVLAISVTEPVPGFGNYERLFTNAGVQRVIGTTLRICLITTAVALLLGYVLSYVITLATPRAQRWWLLAVLVPLWISVLVRAFAWVTLLRRQGLVNEGLQAVGLIEEPLRLVWNEFGIVIGMVHYMVPYAVLPMLAAMREIDPRLLAAARGLGASRFAVFSRVFLPLSAPGLVAAGVLVFIFSLGFYITPAILGGGKTLMAAEWIKLQILDLVRWGMGAMLATVLVVTILVTLAIFSRVVDLRRVFGGGH</sequence>
<feature type="transmembrane region" description="Helical" evidence="8">
    <location>
        <begin position="206"/>
        <end position="239"/>
    </location>
</feature>
<proteinExistence type="inferred from homology"/>
<keyword evidence="3 8" id="KW-0813">Transport</keyword>
<dbReference type="AlphaFoldDB" id="A0A9X1L6N9"/>
<feature type="domain" description="ABC transmembrane type-1" evidence="9">
    <location>
        <begin position="77"/>
        <end position="283"/>
    </location>
</feature>
<dbReference type="SUPFAM" id="SSF161098">
    <property type="entry name" value="MetI-like"/>
    <property type="match status" value="1"/>
</dbReference>
<dbReference type="Gene3D" id="1.10.3720.10">
    <property type="entry name" value="MetI-like"/>
    <property type="match status" value="1"/>
</dbReference>
<comment type="subcellular location">
    <subcellularLocation>
        <location evidence="1 8">Cell membrane</location>
        <topology evidence="1 8">Multi-pass membrane protein</topology>
    </subcellularLocation>
</comment>
<evidence type="ECO:0000256" key="4">
    <source>
        <dbReference type="ARBA" id="ARBA00022475"/>
    </source>
</evidence>
<dbReference type="PROSITE" id="PS50928">
    <property type="entry name" value="ABC_TM1"/>
    <property type="match status" value="1"/>
</dbReference>
<accession>A0A9X1L6N9</accession>
<organism evidence="10 11">
    <name type="scientific">Roseicella aerolata</name>
    <dbReference type="NCBI Taxonomy" id="2883479"/>
    <lineage>
        <taxon>Bacteria</taxon>
        <taxon>Pseudomonadati</taxon>
        <taxon>Pseudomonadota</taxon>
        <taxon>Alphaproteobacteria</taxon>
        <taxon>Acetobacterales</taxon>
        <taxon>Roseomonadaceae</taxon>
        <taxon>Roseicella</taxon>
    </lineage>
</organism>
<feature type="transmembrane region" description="Helical" evidence="8">
    <location>
        <begin position="80"/>
        <end position="105"/>
    </location>
</feature>
<protein>
    <submittedName>
        <fullName evidence="10">ABC transporter permease</fullName>
    </submittedName>
</protein>
<dbReference type="EMBL" id="JAJAQI010000005">
    <property type="protein sequence ID" value="MCB4821006.1"/>
    <property type="molecule type" value="Genomic_DNA"/>
</dbReference>
<dbReference type="CDD" id="cd06261">
    <property type="entry name" value="TM_PBP2"/>
    <property type="match status" value="1"/>
</dbReference>
<evidence type="ECO:0000256" key="8">
    <source>
        <dbReference type="RuleBase" id="RU363032"/>
    </source>
</evidence>
<dbReference type="PANTHER" id="PTHR42929">
    <property type="entry name" value="INNER MEMBRANE ABC TRANSPORTER PERMEASE PROTEIN YDCU-RELATED-RELATED"/>
    <property type="match status" value="1"/>
</dbReference>
<dbReference type="Pfam" id="PF00528">
    <property type="entry name" value="BPD_transp_1"/>
    <property type="match status" value="1"/>
</dbReference>
<evidence type="ECO:0000256" key="5">
    <source>
        <dbReference type="ARBA" id="ARBA00022692"/>
    </source>
</evidence>
<dbReference type="GO" id="GO:0005886">
    <property type="term" value="C:plasma membrane"/>
    <property type="evidence" value="ECO:0007669"/>
    <property type="project" value="UniProtKB-SubCell"/>
</dbReference>
<gene>
    <name evidence="10" type="ORF">LHA35_04580</name>
</gene>
<dbReference type="GO" id="GO:0055085">
    <property type="term" value="P:transmembrane transport"/>
    <property type="evidence" value="ECO:0007669"/>
    <property type="project" value="InterPro"/>
</dbReference>
<reference evidence="10" key="1">
    <citation type="submission" date="2021-10" db="EMBL/GenBank/DDBJ databases">
        <title>Roseicella aerolatum sp. nov., isolated from aerosols of e-waste dismantling site.</title>
        <authorList>
            <person name="Qin T."/>
        </authorList>
    </citation>
    <scope>NUCLEOTIDE SEQUENCE</scope>
    <source>
        <strain evidence="10">GB24</strain>
    </source>
</reference>